<dbReference type="VEuPathDB" id="TriTrypDB:TvY486_0501270"/>
<gene>
    <name evidence="2" type="ORF">TVY486_0501270</name>
</gene>
<name>G0TVF2_TRYVY</name>
<accession>G0TVF2</accession>
<proteinExistence type="predicted"/>
<dbReference type="InterPro" id="IPR020103">
    <property type="entry name" value="PsdUridine_synth_cat_dom_sf"/>
</dbReference>
<feature type="domain" description="Pseudouridine synthase RsuA/RluA-like" evidence="1">
    <location>
        <begin position="318"/>
        <end position="558"/>
    </location>
</feature>
<dbReference type="PANTHER" id="PTHR21600">
    <property type="entry name" value="MITOCHONDRIAL RNA PSEUDOURIDINE SYNTHASE"/>
    <property type="match status" value="1"/>
</dbReference>
<dbReference type="GO" id="GO:0009982">
    <property type="term" value="F:pseudouridine synthase activity"/>
    <property type="evidence" value="ECO:0007669"/>
    <property type="project" value="InterPro"/>
</dbReference>
<dbReference type="Gene3D" id="3.30.2350.10">
    <property type="entry name" value="Pseudouridine synthase"/>
    <property type="match status" value="1"/>
</dbReference>
<dbReference type="GO" id="GO:0000455">
    <property type="term" value="P:enzyme-directed rRNA pseudouridine synthesis"/>
    <property type="evidence" value="ECO:0007669"/>
    <property type="project" value="TreeGrafter"/>
</dbReference>
<organism evidence="2">
    <name type="scientific">Trypanosoma vivax (strain Y486)</name>
    <dbReference type="NCBI Taxonomy" id="1055687"/>
    <lineage>
        <taxon>Eukaryota</taxon>
        <taxon>Discoba</taxon>
        <taxon>Euglenozoa</taxon>
        <taxon>Kinetoplastea</taxon>
        <taxon>Metakinetoplastina</taxon>
        <taxon>Trypanosomatida</taxon>
        <taxon>Trypanosomatidae</taxon>
        <taxon>Trypanosoma</taxon>
        <taxon>Duttonella</taxon>
    </lineage>
</organism>
<dbReference type="AlphaFoldDB" id="G0TVF2"/>
<dbReference type="Pfam" id="PF00849">
    <property type="entry name" value="PseudoU_synth_2"/>
    <property type="match status" value="1"/>
</dbReference>
<dbReference type="PROSITE" id="PS01129">
    <property type="entry name" value="PSI_RLU"/>
    <property type="match status" value="1"/>
</dbReference>
<dbReference type="EMBL" id="HE573021">
    <property type="protein sequence ID" value="CCC47918.1"/>
    <property type="molecule type" value="Genomic_DNA"/>
</dbReference>
<dbReference type="SUPFAM" id="SSF55120">
    <property type="entry name" value="Pseudouridine synthase"/>
    <property type="match status" value="1"/>
</dbReference>
<dbReference type="InterPro" id="IPR006145">
    <property type="entry name" value="PsdUridine_synth_RsuA/RluA"/>
</dbReference>
<reference evidence="2" key="1">
    <citation type="journal article" date="2012" name="Proc. Natl. Acad. Sci. U.S.A.">
        <title>Antigenic diversity is generated by distinct evolutionary mechanisms in African trypanosome species.</title>
        <authorList>
            <person name="Jackson A.P."/>
            <person name="Berry A."/>
            <person name="Aslett M."/>
            <person name="Allison H.C."/>
            <person name="Burton P."/>
            <person name="Vavrova-Anderson J."/>
            <person name="Brown R."/>
            <person name="Browne H."/>
            <person name="Corton N."/>
            <person name="Hauser H."/>
            <person name="Gamble J."/>
            <person name="Gilderthorp R."/>
            <person name="Marcello L."/>
            <person name="McQuillan J."/>
            <person name="Otto T.D."/>
            <person name="Quail M.A."/>
            <person name="Sanders M.J."/>
            <person name="van Tonder A."/>
            <person name="Ginger M.L."/>
            <person name="Field M.C."/>
            <person name="Barry J.D."/>
            <person name="Hertz-Fowler C."/>
            <person name="Berriman M."/>
        </authorList>
    </citation>
    <scope>NUCLEOTIDE SEQUENCE</scope>
    <source>
        <strain evidence="2">Y486</strain>
    </source>
</reference>
<evidence type="ECO:0000259" key="1">
    <source>
        <dbReference type="Pfam" id="PF00849"/>
    </source>
</evidence>
<protein>
    <recommendedName>
        <fullName evidence="1">Pseudouridine synthase RsuA/RluA-like domain-containing protein</fullName>
    </recommendedName>
</protein>
<dbReference type="InterPro" id="IPR050188">
    <property type="entry name" value="RluA_PseudoU_synthase"/>
</dbReference>
<dbReference type="GO" id="GO:0003723">
    <property type="term" value="F:RNA binding"/>
    <property type="evidence" value="ECO:0007669"/>
    <property type="project" value="InterPro"/>
</dbReference>
<evidence type="ECO:0000313" key="2">
    <source>
        <dbReference type="EMBL" id="CCC47918.1"/>
    </source>
</evidence>
<sequence length="632" mass="70216">MSKENEATPHTPGDRYPLFVEVGGLLDAGVKANVKESQCVLAIRPYRYTFRAPVKGRWLGQPLLGVFVREFAFVSGVVATEGCDGPSEVSSASLDPRVSLPAYIRELLNGDLRLHGREAECLAAGRLYKEEVYRKFGKDIVEEPAEACANVKEKDILNFLDSLPPRLVLRQKDVILHEVLRRELPMPFGEPIHILRYDHVPRGVTPRRLLVVWKPHGVPVHPAGRSRKNTITSILEDVFGGVDAHRYCAVPFEDVEERGEHSKNGVEYISIRHCVYRFELIRVWVGEGYVNGAAWEELQSALSGKMAVKNVSGKEAASKGTRGLKLYVVHRLDSATSGILLFGLDPHSARVTAELLAQKGSAFLEGKETQVDLSSGLLQRATCAKQYLARVRGNFDVLRLSSEQHHCARVESSVCMSHLTHAPLQRASATCWLLVARPIGCLSHHNSLYWCADEATTDRWLSDEQVKGEQEHPMQCRAVDQLSLPGKKRGAHLQASVDQEEYMSTSGRNEPMQQLYETLKRAATLVRCVSYDSALDESVVECLLLTGRTHQVRVHLASLGHPILGDRKYVPLSRDPSACLKASLRSDLVTVSESPLGGSILLHAWRYTLQYADGEAPEVLEAPPPNWANIKM</sequence>
<dbReference type="InterPro" id="IPR006224">
    <property type="entry name" value="PsdUridine_synth_RluA-like_CS"/>
</dbReference>
<dbReference type="PANTHER" id="PTHR21600:SF40">
    <property type="entry name" value="PSEUDOURIDYLATE SYNTHASE RPUSD2"/>
    <property type="match status" value="1"/>
</dbReference>